<name>A0A1V4H453_MORLA</name>
<comment type="caution">
    <text evidence="1">The sequence shown here is derived from an EMBL/GenBank/DDBJ whole genome shotgun (WGS) entry which is preliminary data.</text>
</comment>
<evidence type="ECO:0000313" key="1">
    <source>
        <dbReference type="EMBL" id="OPH39388.1"/>
    </source>
</evidence>
<proteinExistence type="predicted"/>
<organism evidence="1 2">
    <name type="scientific">Moraxella lacunata</name>
    <dbReference type="NCBI Taxonomy" id="477"/>
    <lineage>
        <taxon>Bacteria</taxon>
        <taxon>Pseudomonadati</taxon>
        <taxon>Pseudomonadota</taxon>
        <taxon>Gammaproteobacteria</taxon>
        <taxon>Moraxellales</taxon>
        <taxon>Moraxellaceae</taxon>
        <taxon>Moraxella</taxon>
    </lineage>
</organism>
<dbReference type="EMBL" id="MXAN01000004">
    <property type="protein sequence ID" value="OPH39388.1"/>
    <property type="molecule type" value="Genomic_DNA"/>
</dbReference>
<protein>
    <submittedName>
        <fullName evidence="1">Uncharacterized protein</fullName>
    </submittedName>
</protein>
<dbReference type="AlphaFoldDB" id="A0A1V4H453"/>
<gene>
    <name evidence="1" type="ORF">B5J94_00495</name>
</gene>
<dbReference type="Proteomes" id="UP000191025">
    <property type="component" value="Unassembled WGS sequence"/>
</dbReference>
<reference evidence="2" key="1">
    <citation type="submission" date="2017-03" db="EMBL/GenBank/DDBJ databases">
        <title>Draft genome sequence of Moraxella equi CCUG 4950T type strain.</title>
        <authorList>
            <person name="Salva-Serra F."/>
            <person name="Engstrom-Jakobsson H."/>
            <person name="Thorell K."/>
            <person name="Jaen-Luchoro D."/>
            <person name="Gonzales-Siles L."/>
            <person name="Karlsson R."/>
            <person name="Yazdan S."/>
            <person name="Boulund F."/>
            <person name="Johnning A."/>
            <person name="Engstrand L."/>
            <person name="Kristiansson E."/>
            <person name="Moore E."/>
        </authorList>
    </citation>
    <scope>NUCLEOTIDE SEQUENCE [LARGE SCALE GENOMIC DNA]</scope>
    <source>
        <strain evidence="2">CCUG 4441</strain>
    </source>
</reference>
<evidence type="ECO:0000313" key="2">
    <source>
        <dbReference type="Proteomes" id="UP000191025"/>
    </source>
</evidence>
<accession>A0A1V4H453</accession>
<sequence length="63" mass="7171">MVMSVRMTETEQELIRKKAVEINQKLIKDGHQPLRDSQLVHAILEQCLPYVEIGSKGQVIVAK</sequence>